<dbReference type="Proteomes" id="UP000256941">
    <property type="component" value="Unassembled WGS sequence"/>
</dbReference>
<proteinExistence type="predicted"/>
<name>A0A3D9XIF7_PARVE</name>
<reference evidence="1 2" key="1">
    <citation type="submission" date="2018-08" db="EMBL/GenBank/DDBJ databases">
        <title>Genomic Encyclopedia of Archaeal and Bacterial Type Strains, Phase II (KMG-II): from individual species to whole genera.</title>
        <authorList>
            <person name="Goeker M."/>
        </authorList>
    </citation>
    <scope>NUCLEOTIDE SEQUENCE [LARGE SCALE GENOMIC DNA]</scope>
    <source>
        <strain evidence="1 2">DSM 17099</strain>
    </source>
</reference>
<protein>
    <submittedName>
        <fullName evidence="1">Uncharacterized protein</fullName>
    </submittedName>
</protein>
<evidence type="ECO:0000313" key="1">
    <source>
        <dbReference type="EMBL" id="REF70276.1"/>
    </source>
</evidence>
<organism evidence="1 2">
    <name type="scientific">Paracoccus versutus</name>
    <name type="common">Thiobacillus versutus</name>
    <dbReference type="NCBI Taxonomy" id="34007"/>
    <lineage>
        <taxon>Bacteria</taxon>
        <taxon>Pseudomonadati</taxon>
        <taxon>Pseudomonadota</taxon>
        <taxon>Alphaproteobacteria</taxon>
        <taxon>Rhodobacterales</taxon>
        <taxon>Paracoccaceae</taxon>
        <taxon>Paracoccus</taxon>
    </lineage>
</organism>
<evidence type="ECO:0000313" key="2">
    <source>
        <dbReference type="Proteomes" id="UP000256941"/>
    </source>
</evidence>
<dbReference type="AlphaFoldDB" id="A0A3D9XIF7"/>
<gene>
    <name evidence="1" type="ORF">BDD41_3003</name>
</gene>
<dbReference type="EMBL" id="QTUJ01000002">
    <property type="protein sequence ID" value="REF70276.1"/>
    <property type="molecule type" value="Genomic_DNA"/>
</dbReference>
<accession>A0A3D9XIF7</accession>
<comment type="caution">
    <text evidence="1">The sequence shown here is derived from an EMBL/GenBank/DDBJ whole genome shotgun (WGS) entry which is preliminary data.</text>
</comment>
<sequence length="49" mass="5598">MAMPQLIEWQIEGGKEKLEEHSLEEFVTALVSAREGREAVLRLNLFVSL</sequence>